<gene>
    <name evidence="2" type="ORF">J1C56_09015</name>
</gene>
<keyword evidence="1" id="KW-1133">Transmembrane helix</keyword>
<evidence type="ECO:0000313" key="3">
    <source>
        <dbReference type="Proteomes" id="UP001138921"/>
    </source>
</evidence>
<dbReference type="RefSeq" id="WP_214388031.1">
    <property type="nucleotide sequence ID" value="NZ_JAFLWW010000002.1"/>
</dbReference>
<keyword evidence="3" id="KW-1185">Reference proteome</keyword>
<sequence length="80" mass="8653">MSYRTTVQLIAAAVTIAVMVAFGIGFDKFLDAMSDDFIYGAAFGAGFTALLVYLAVREDRSTANAANRREQQGPRNSIDL</sequence>
<accession>A0A9X1D591</accession>
<proteinExistence type="predicted"/>
<reference evidence="2" key="1">
    <citation type="journal article" date="2021" name="Microorganisms">
        <title>Phylogenomic Reconstruction and Metabolic Potential of the Genus Aminobacter.</title>
        <authorList>
            <person name="Artuso I."/>
            <person name="Turrini P."/>
            <person name="Pirolo M."/>
            <person name="Lugli G.A."/>
            <person name="Ventura M."/>
            <person name="Visca P."/>
        </authorList>
    </citation>
    <scope>NUCLEOTIDE SEQUENCE</scope>
    <source>
        <strain evidence="2">LMG 26462</strain>
    </source>
</reference>
<evidence type="ECO:0000256" key="1">
    <source>
        <dbReference type="SAM" id="Phobius"/>
    </source>
</evidence>
<dbReference type="Proteomes" id="UP001138921">
    <property type="component" value="Unassembled WGS sequence"/>
</dbReference>
<reference evidence="2" key="2">
    <citation type="submission" date="2021-03" db="EMBL/GenBank/DDBJ databases">
        <authorList>
            <person name="Artuso I."/>
            <person name="Turrini P."/>
            <person name="Pirolo M."/>
            <person name="Lugli G.A."/>
            <person name="Ventura M."/>
            <person name="Visca P."/>
        </authorList>
    </citation>
    <scope>NUCLEOTIDE SEQUENCE</scope>
    <source>
        <strain evidence="2">LMG 26462</strain>
    </source>
</reference>
<evidence type="ECO:0000313" key="2">
    <source>
        <dbReference type="EMBL" id="MBT1155731.1"/>
    </source>
</evidence>
<organism evidence="2 3">
    <name type="scientific">Aminobacter anthyllidis</name>
    <dbReference type="NCBI Taxonomy" id="1035067"/>
    <lineage>
        <taxon>Bacteria</taxon>
        <taxon>Pseudomonadati</taxon>
        <taxon>Pseudomonadota</taxon>
        <taxon>Alphaproteobacteria</taxon>
        <taxon>Hyphomicrobiales</taxon>
        <taxon>Phyllobacteriaceae</taxon>
        <taxon>Aminobacter</taxon>
    </lineage>
</organism>
<feature type="transmembrane region" description="Helical" evidence="1">
    <location>
        <begin position="37"/>
        <end position="56"/>
    </location>
</feature>
<comment type="caution">
    <text evidence="2">The sequence shown here is derived from an EMBL/GenBank/DDBJ whole genome shotgun (WGS) entry which is preliminary data.</text>
</comment>
<name>A0A9X1D591_9HYPH</name>
<feature type="transmembrane region" description="Helical" evidence="1">
    <location>
        <begin position="7"/>
        <end position="25"/>
    </location>
</feature>
<dbReference type="AlphaFoldDB" id="A0A9X1D591"/>
<keyword evidence="1" id="KW-0812">Transmembrane</keyword>
<keyword evidence="1" id="KW-0472">Membrane</keyword>
<dbReference type="EMBL" id="JAFLWW010000002">
    <property type="protein sequence ID" value="MBT1155731.1"/>
    <property type="molecule type" value="Genomic_DNA"/>
</dbReference>
<protein>
    <submittedName>
        <fullName evidence="2">Uncharacterized protein</fullName>
    </submittedName>
</protein>